<dbReference type="InParanoid" id="A0A0D2GE48"/>
<dbReference type="STRING" id="1429043.X474_14935"/>
<evidence type="ECO:0000313" key="2">
    <source>
        <dbReference type="Proteomes" id="UP000032233"/>
    </source>
</evidence>
<evidence type="ECO:0000313" key="1">
    <source>
        <dbReference type="EMBL" id="KIX13277.1"/>
    </source>
</evidence>
<keyword evidence="2" id="KW-1185">Reference proteome</keyword>
<dbReference type="Proteomes" id="UP000032233">
    <property type="component" value="Unassembled WGS sequence"/>
</dbReference>
<reference evidence="1 2" key="1">
    <citation type="submission" date="2013-11" db="EMBL/GenBank/DDBJ databases">
        <title>Metagenomic analysis of a methanogenic consortium involved in long chain n-alkane degradation.</title>
        <authorList>
            <person name="Davidova I.A."/>
            <person name="Callaghan A.V."/>
            <person name="Wawrik B."/>
            <person name="Pruitt S."/>
            <person name="Marks C."/>
            <person name="Duncan K.E."/>
            <person name="Suflita J.M."/>
        </authorList>
    </citation>
    <scope>NUCLEOTIDE SEQUENCE [LARGE SCALE GENOMIC DNA]</scope>
    <source>
        <strain evidence="1 2">SPR</strain>
    </source>
</reference>
<organism evidence="1 2">
    <name type="scientific">Dethiosulfatarculus sandiegensis</name>
    <dbReference type="NCBI Taxonomy" id="1429043"/>
    <lineage>
        <taxon>Bacteria</taxon>
        <taxon>Pseudomonadati</taxon>
        <taxon>Thermodesulfobacteriota</taxon>
        <taxon>Desulfarculia</taxon>
        <taxon>Desulfarculales</taxon>
        <taxon>Desulfarculaceae</taxon>
        <taxon>Dethiosulfatarculus</taxon>
    </lineage>
</organism>
<accession>A0A0D2GE48</accession>
<comment type="caution">
    <text evidence="1">The sequence shown here is derived from an EMBL/GenBank/DDBJ whole genome shotgun (WGS) entry which is preliminary data.</text>
</comment>
<proteinExistence type="predicted"/>
<dbReference type="EMBL" id="AZAC01000017">
    <property type="protein sequence ID" value="KIX13277.1"/>
    <property type="molecule type" value="Genomic_DNA"/>
</dbReference>
<protein>
    <submittedName>
        <fullName evidence="1">Uncharacterized protein</fullName>
    </submittedName>
</protein>
<sequence length="57" mass="6367">MVYLLKLFGVRSPFEKPDLRYKKVLGESRAAQKHLHPEQLALNGFNQAPCAKKGSGV</sequence>
<dbReference type="AlphaFoldDB" id="A0A0D2GE48"/>
<gene>
    <name evidence="1" type="ORF">X474_14935</name>
</gene>
<name>A0A0D2GE48_9BACT</name>